<dbReference type="GO" id="GO:0009245">
    <property type="term" value="P:lipid A biosynthetic process"/>
    <property type="evidence" value="ECO:0007669"/>
    <property type="project" value="UniProtKB-UniRule"/>
</dbReference>
<dbReference type="EMBL" id="MFIW01000095">
    <property type="protein sequence ID" value="OGF97158.1"/>
    <property type="molecule type" value="Genomic_DNA"/>
</dbReference>
<keyword evidence="4 10" id="KW-0444">Lipid biosynthesis</keyword>
<evidence type="ECO:0000256" key="8">
    <source>
        <dbReference type="ARBA" id="ARBA00023098"/>
    </source>
</evidence>
<keyword evidence="6 10" id="KW-0328">Glycosyltransferase</keyword>
<dbReference type="GO" id="GO:0016020">
    <property type="term" value="C:membrane"/>
    <property type="evidence" value="ECO:0007669"/>
    <property type="project" value="GOC"/>
</dbReference>
<keyword evidence="8 10" id="KW-0443">Lipid metabolism</keyword>
<sequence>MIRVKDEIKARYRSEKGPLFFISAGDPSGDIYGSSLVKELKSRYPESSYIGLGGHRMRKAGVHLLADPERIALVGFTEVVRDLPYLHGLLRESESIFRDLHPELVILIDYPGFNLRLARRAKRRGRKTLFYVSPQVWAWRKGRCRNLIRDSDEIAVILPFEVEFFHGLGKEVHYVGHPIIEEISAREPLESFRKRYHISPDLPVLGLSPGSRRSEIDYHLPVLLEIARLIRESIPEIQVLINRSPTISARELQDRYLKEHDDIRVIHDSHHTSIEATSLLLTKSGTTTLEAALLLRPMIVCYRMSWISYRIARTLIQVPYVSLVNILAGKPVVPEYIQYAFTPDRIFPVALELLKDERARGTMREALRNVVGKMAGGRANERVAKLAMSLIEGEWPIGDSSGD</sequence>
<dbReference type="AlphaFoldDB" id="A0A1F5YAA0"/>
<comment type="catalytic activity">
    <reaction evidence="9 10">
        <text>a lipid X + a UDP-2-N,3-O-bis[(3R)-3-hydroxyacyl]-alpha-D-glucosamine = a lipid A disaccharide + UDP + H(+)</text>
        <dbReference type="Rhea" id="RHEA:67828"/>
        <dbReference type="ChEBI" id="CHEBI:15378"/>
        <dbReference type="ChEBI" id="CHEBI:58223"/>
        <dbReference type="ChEBI" id="CHEBI:137748"/>
        <dbReference type="ChEBI" id="CHEBI:176338"/>
        <dbReference type="ChEBI" id="CHEBI:176343"/>
        <dbReference type="EC" id="2.4.1.182"/>
    </reaction>
</comment>
<evidence type="ECO:0000256" key="5">
    <source>
        <dbReference type="ARBA" id="ARBA00022556"/>
    </source>
</evidence>
<comment type="similarity">
    <text evidence="10">Belongs to the LpxB family.</text>
</comment>
<evidence type="ECO:0000256" key="1">
    <source>
        <dbReference type="ARBA" id="ARBA00002056"/>
    </source>
</evidence>
<dbReference type="GO" id="GO:0008915">
    <property type="term" value="F:lipid-A-disaccharide synthase activity"/>
    <property type="evidence" value="ECO:0007669"/>
    <property type="project" value="UniProtKB-UniRule"/>
</dbReference>
<protein>
    <recommendedName>
        <fullName evidence="3 10">Lipid-A-disaccharide synthase</fullName>
        <ecNumber evidence="2 10">2.4.1.182</ecNumber>
    </recommendedName>
</protein>
<accession>A0A1F5YAA0</accession>
<reference evidence="11 12" key="1">
    <citation type="journal article" date="2016" name="Nat. Commun.">
        <title>Thousands of microbial genomes shed light on interconnected biogeochemical processes in an aquifer system.</title>
        <authorList>
            <person name="Anantharaman K."/>
            <person name="Brown C.T."/>
            <person name="Hug L.A."/>
            <person name="Sharon I."/>
            <person name="Castelle C.J."/>
            <person name="Probst A.J."/>
            <person name="Thomas B.C."/>
            <person name="Singh A."/>
            <person name="Wilkins M.J."/>
            <person name="Karaoz U."/>
            <person name="Brodie E.L."/>
            <person name="Williams K.H."/>
            <person name="Hubbard S.S."/>
            <person name="Banfield J.F."/>
        </authorList>
    </citation>
    <scope>NUCLEOTIDE SEQUENCE [LARGE SCALE GENOMIC DNA]</scope>
</reference>
<evidence type="ECO:0000256" key="3">
    <source>
        <dbReference type="ARBA" id="ARBA00020902"/>
    </source>
</evidence>
<evidence type="ECO:0000256" key="10">
    <source>
        <dbReference type="HAMAP-Rule" id="MF_00392"/>
    </source>
</evidence>
<comment type="function">
    <text evidence="1 10">Condensation of UDP-2,3-diacylglucosamine and 2,3-diacylglucosamine-1-phosphate to form lipid A disaccharide, a precursor of lipid A, a phosphorylated glycolipid that anchors the lipopolysaccharide to the outer membrane of the cell.</text>
</comment>
<evidence type="ECO:0000256" key="2">
    <source>
        <dbReference type="ARBA" id="ARBA00012687"/>
    </source>
</evidence>
<keyword evidence="7 10" id="KW-0808">Transferase</keyword>
<organism evidence="11 12">
    <name type="scientific">Candidatus Glassbacteria bacterium RBG_16_58_8</name>
    <dbReference type="NCBI Taxonomy" id="1817866"/>
    <lineage>
        <taxon>Bacteria</taxon>
        <taxon>Candidatus Glassiibacteriota</taxon>
    </lineage>
</organism>
<name>A0A1F5YAA0_9BACT</name>
<evidence type="ECO:0000256" key="7">
    <source>
        <dbReference type="ARBA" id="ARBA00022679"/>
    </source>
</evidence>
<comment type="pathway">
    <text evidence="10">Bacterial outer membrane biogenesis; LPS lipid A biosynthesis.</text>
</comment>
<evidence type="ECO:0000256" key="9">
    <source>
        <dbReference type="ARBA" id="ARBA00048975"/>
    </source>
</evidence>
<comment type="caution">
    <text evidence="11">The sequence shown here is derived from an EMBL/GenBank/DDBJ whole genome shotgun (WGS) entry which is preliminary data.</text>
</comment>
<dbReference type="NCBIfam" id="TIGR00215">
    <property type="entry name" value="lpxB"/>
    <property type="match status" value="1"/>
</dbReference>
<gene>
    <name evidence="10" type="primary">lpxB</name>
    <name evidence="11" type="ORF">A2Z06_04240</name>
</gene>
<dbReference type="PANTHER" id="PTHR30372:SF4">
    <property type="entry name" value="LIPID-A-DISACCHARIDE SYNTHASE, MITOCHONDRIAL-RELATED"/>
    <property type="match status" value="1"/>
</dbReference>
<keyword evidence="5 10" id="KW-0441">Lipid A biosynthesis</keyword>
<evidence type="ECO:0000256" key="6">
    <source>
        <dbReference type="ARBA" id="ARBA00022676"/>
    </source>
</evidence>
<evidence type="ECO:0000313" key="12">
    <source>
        <dbReference type="Proteomes" id="UP000179034"/>
    </source>
</evidence>
<dbReference type="SUPFAM" id="SSF53756">
    <property type="entry name" value="UDP-Glycosyltransferase/glycogen phosphorylase"/>
    <property type="match status" value="1"/>
</dbReference>
<dbReference type="Pfam" id="PF02684">
    <property type="entry name" value="LpxB"/>
    <property type="match status" value="1"/>
</dbReference>
<evidence type="ECO:0000313" key="11">
    <source>
        <dbReference type="EMBL" id="OGF97158.1"/>
    </source>
</evidence>
<dbReference type="EC" id="2.4.1.182" evidence="2 10"/>
<dbReference type="InterPro" id="IPR003835">
    <property type="entry name" value="Glyco_trans_19"/>
</dbReference>
<dbReference type="HAMAP" id="MF_00392">
    <property type="entry name" value="LpxB"/>
    <property type="match status" value="1"/>
</dbReference>
<dbReference type="Proteomes" id="UP000179034">
    <property type="component" value="Unassembled WGS sequence"/>
</dbReference>
<evidence type="ECO:0000256" key="4">
    <source>
        <dbReference type="ARBA" id="ARBA00022516"/>
    </source>
</evidence>
<proteinExistence type="inferred from homology"/>
<dbReference type="UniPathway" id="UPA00973"/>
<dbReference type="GO" id="GO:0005543">
    <property type="term" value="F:phospholipid binding"/>
    <property type="evidence" value="ECO:0007669"/>
    <property type="project" value="TreeGrafter"/>
</dbReference>
<dbReference type="PANTHER" id="PTHR30372">
    <property type="entry name" value="LIPID-A-DISACCHARIDE SYNTHASE"/>
    <property type="match status" value="1"/>
</dbReference>